<dbReference type="InterPro" id="IPR055414">
    <property type="entry name" value="LRR_R13L4/SHOC2-like"/>
</dbReference>
<dbReference type="Proteomes" id="UP001341281">
    <property type="component" value="Chromosome 02"/>
</dbReference>
<dbReference type="InterPro" id="IPR000719">
    <property type="entry name" value="Prot_kinase_dom"/>
</dbReference>
<evidence type="ECO:0000256" key="1">
    <source>
        <dbReference type="ARBA" id="ARBA00004167"/>
    </source>
</evidence>
<dbReference type="AlphaFoldDB" id="A0AAQ3SJ46"/>
<dbReference type="Gene3D" id="1.10.510.10">
    <property type="entry name" value="Transferase(Phosphotransferase) domain 1"/>
    <property type="match status" value="1"/>
</dbReference>
<dbReference type="FunFam" id="3.80.10.10:FF:000412">
    <property type="entry name" value="Leucine-rich repeat receptor-like protein kinase PXL1"/>
    <property type="match status" value="1"/>
</dbReference>
<comment type="subcellular location">
    <subcellularLocation>
        <location evidence="1">Membrane</location>
        <topology evidence="1">Single-pass membrane protein</topology>
    </subcellularLocation>
</comment>
<dbReference type="SUPFAM" id="SSF52047">
    <property type="entry name" value="RNI-like"/>
    <property type="match status" value="1"/>
</dbReference>
<dbReference type="Pfam" id="PF08263">
    <property type="entry name" value="LRRNT_2"/>
    <property type="match status" value="1"/>
</dbReference>
<name>A0AAQ3SJ46_PASNO</name>
<dbReference type="PROSITE" id="PS00108">
    <property type="entry name" value="PROTEIN_KINASE_ST"/>
    <property type="match status" value="1"/>
</dbReference>
<dbReference type="GO" id="GO:0016020">
    <property type="term" value="C:membrane"/>
    <property type="evidence" value="ECO:0007669"/>
    <property type="project" value="UniProtKB-SubCell"/>
</dbReference>
<dbReference type="InterPro" id="IPR013210">
    <property type="entry name" value="LRR_N_plant-typ"/>
</dbReference>
<accession>A0AAQ3SJ46</accession>
<dbReference type="GO" id="GO:0004674">
    <property type="term" value="F:protein serine/threonine kinase activity"/>
    <property type="evidence" value="ECO:0007669"/>
    <property type="project" value="UniProtKB-EC"/>
</dbReference>
<feature type="chain" id="PRO_5043014648" description="Protein kinase domain-containing protein" evidence="12">
    <location>
        <begin position="34"/>
        <end position="1072"/>
    </location>
</feature>
<comment type="similarity">
    <text evidence="2">Belongs to the protein kinase superfamily. Ser/Thr protein kinase family.</text>
</comment>
<dbReference type="SUPFAM" id="SSF52058">
    <property type="entry name" value="L domain-like"/>
    <property type="match status" value="1"/>
</dbReference>
<evidence type="ECO:0000313" key="14">
    <source>
        <dbReference type="EMBL" id="WVZ55441.1"/>
    </source>
</evidence>
<dbReference type="SMART" id="SM00369">
    <property type="entry name" value="LRR_TYP"/>
    <property type="match status" value="7"/>
</dbReference>
<dbReference type="InterPro" id="IPR032675">
    <property type="entry name" value="LRR_dom_sf"/>
</dbReference>
<feature type="domain" description="Protein kinase" evidence="13">
    <location>
        <begin position="718"/>
        <end position="1044"/>
    </location>
</feature>
<keyword evidence="5 12" id="KW-0732">Signal</keyword>
<dbReference type="Pfam" id="PF23598">
    <property type="entry name" value="LRR_14"/>
    <property type="match status" value="1"/>
</dbReference>
<dbReference type="FunFam" id="3.80.10.10:FF:000297">
    <property type="entry name" value="Leucine-rich repeat receptor-like protein kinase PXL1"/>
    <property type="match status" value="1"/>
</dbReference>
<keyword evidence="8 11" id="KW-0472">Membrane</keyword>
<feature type="signal peptide" evidence="12">
    <location>
        <begin position="1"/>
        <end position="33"/>
    </location>
</feature>
<protein>
    <recommendedName>
        <fullName evidence="13">Protein kinase domain-containing protein</fullName>
    </recommendedName>
</protein>
<keyword evidence="4 11" id="KW-0812">Transmembrane</keyword>
<evidence type="ECO:0000256" key="5">
    <source>
        <dbReference type="ARBA" id="ARBA00022729"/>
    </source>
</evidence>
<dbReference type="PANTHER" id="PTHR48056:SF26">
    <property type="entry name" value="MDIS1-INTERACTING RECEPTOR LIKE KINASE 1"/>
    <property type="match status" value="1"/>
</dbReference>
<dbReference type="Pfam" id="PF13855">
    <property type="entry name" value="LRR_8"/>
    <property type="match status" value="1"/>
</dbReference>
<keyword evidence="7 11" id="KW-1133">Transmembrane helix</keyword>
<keyword evidence="3" id="KW-0433">Leucine-rich repeat</keyword>
<keyword evidence="10" id="KW-0325">Glycoprotein</keyword>
<dbReference type="GO" id="GO:0005524">
    <property type="term" value="F:ATP binding"/>
    <property type="evidence" value="ECO:0007669"/>
    <property type="project" value="InterPro"/>
</dbReference>
<dbReference type="InterPro" id="IPR008271">
    <property type="entry name" value="Ser/Thr_kinase_AS"/>
</dbReference>
<evidence type="ECO:0000256" key="2">
    <source>
        <dbReference type="ARBA" id="ARBA00008684"/>
    </source>
</evidence>
<dbReference type="FunFam" id="3.30.200.20:FF:000730">
    <property type="entry name" value="Putative leucine-rich repeat receptor-like protein kinase family protein"/>
    <property type="match status" value="1"/>
</dbReference>
<evidence type="ECO:0000256" key="3">
    <source>
        <dbReference type="ARBA" id="ARBA00022614"/>
    </source>
</evidence>
<keyword evidence="9" id="KW-0675">Receptor</keyword>
<dbReference type="EMBL" id="CP144746">
    <property type="protein sequence ID" value="WVZ55441.1"/>
    <property type="molecule type" value="Genomic_DNA"/>
</dbReference>
<evidence type="ECO:0000256" key="7">
    <source>
        <dbReference type="ARBA" id="ARBA00022989"/>
    </source>
</evidence>
<gene>
    <name evidence="14" type="ORF">U9M48_006101</name>
</gene>
<evidence type="ECO:0000256" key="4">
    <source>
        <dbReference type="ARBA" id="ARBA00022692"/>
    </source>
</evidence>
<keyword evidence="15" id="KW-1185">Reference proteome</keyword>
<keyword evidence="6" id="KW-0677">Repeat</keyword>
<evidence type="ECO:0000259" key="13">
    <source>
        <dbReference type="PROSITE" id="PS50011"/>
    </source>
</evidence>
<evidence type="ECO:0000256" key="6">
    <source>
        <dbReference type="ARBA" id="ARBA00022737"/>
    </source>
</evidence>
<evidence type="ECO:0000256" key="11">
    <source>
        <dbReference type="SAM" id="Phobius"/>
    </source>
</evidence>
<sequence length="1072" mass="113644">MTSASPRLGRTSHLFFPLSFSLALLCCIAVCNAAGDEVAALLAIKASLVDPLGKLGGWSSASGSSLCATWDGVRCNARGVVTGLNLAGMNLSGAIPDDILGLTGLTSIILQSNAFEHELPLALVSIPTLQELDVSDNNFAGHFPAGLGACASLTYLNASGNNFAGSLPADIGNATALEALDFRGGYFSGTIPKSYGKLQKLKFLGLSGNNLGGALPAELFQMSALEQLIIGYNEFSGAIPAAIGNLANLQYLDLAIGKLEGPIPPEIGRLSYLNTVYLYKNNIGGPIPKQMGNLTSLAMLDISDNALTGTIPVELGQLTNLQLLNLMCNRLKGSIPPGIGELPKLEVLELWNNSLTGALPPSLGSAQPLQWFDVSTNALSGPVPAGLCDSGNLTKLILFNNVFTGPIPAGLTTCSTLVRVRAHNNRLNGTVPAGLGRLPHLQRLELAGNELSGEIPDDLALSTSLSFIDLSHNQLRSALPSNILSIPTLQTFAAADNELVGGVPDEIGDCPSLSALDLSSNRLSGAIPASLASCQRLVSLSLRSNHFTGQIPGAVAMMSTLSVLDLSNNFFSGEIPSNFGSSPALEMLNLAYNNLTGPVPTTGLLRTINPDDLAGNPGLCGGVLPPCGASSLRASSFEAPDLRRSHMKHIAAGWAIGISVLIVACGVVFLGKQVYQRWYVNGGCCDEAIEEDGSGSWPWRLTAFQRLSFTSAEVLACIKDDNIVGMGGAGVVYRADMPRHHAVVAVKKLWRAAGCPDEEAATANGRQDVEAGGGEFAAEVKLLGRLRHRNVVRMLGYVSNNLDTMVLYEYMVNGSLWEALHERGKGKMLVDWVSRYNVAAGVAAGLAYLHHDCRPPVIHRDVKSSNVLLDTNMDAKIADFGLARVMARAHETVSVVAGSYGYIAPGQYHMSSSNSSSTSGSDARILLMVIWLLVTEYGYTLKVDQKSDIYSFGVVLMELLTGRRPVEPEYGESQDIVGWIRERLRNNSGVEELLDAGVGGRVDHVREEMLLVLRIAVLCTAKSPKDRPTMRDVVTMLGEAKPRRKSSSATVAATVVDKDKPVFTTSPDSGYL</sequence>
<reference evidence="14 15" key="1">
    <citation type="submission" date="2024-02" db="EMBL/GenBank/DDBJ databases">
        <title>High-quality chromosome-scale genome assembly of Pensacola bahiagrass (Paspalum notatum Flugge var. saurae).</title>
        <authorList>
            <person name="Vega J.M."/>
            <person name="Podio M."/>
            <person name="Orjuela J."/>
            <person name="Siena L.A."/>
            <person name="Pessino S.C."/>
            <person name="Combes M.C."/>
            <person name="Mariac C."/>
            <person name="Albertini E."/>
            <person name="Pupilli F."/>
            <person name="Ortiz J.P.A."/>
            <person name="Leblanc O."/>
        </authorList>
    </citation>
    <scope>NUCLEOTIDE SEQUENCE [LARGE SCALE GENOMIC DNA]</scope>
    <source>
        <strain evidence="14">R1</strain>
        <tissue evidence="14">Leaf</tissue>
    </source>
</reference>
<dbReference type="InterPro" id="IPR050647">
    <property type="entry name" value="Plant_LRR-RLKs"/>
</dbReference>
<evidence type="ECO:0000313" key="15">
    <source>
        <dbReference type="Proteomes" id="UP001341281"/>
    </source>
</evidence>
<dbReference type="InterPro" id="IPR001245">
    <property type="entry name" value="Ser-Thr/Tyr_kinase_cat_dom"/>
</dbReference>
<dbReference type="InterPro" id="IPR011009">
    <property type="entry name" value="Kinase-like_dom_sf"/>
</dbReference>
<evidence type="ECO:0000256" key="10">
    <source>
        <dbReference type="ARBA" id="ARBA00023180"/>
    </source>
</evidence>
<dbReference type="InterPro" id="IPR001611">
    <property type="entry name" value="Leu-rich_rpt"/>
</dbReference>
<evidence type="ECO:0000256" key="9">
    <source>
        <dbReference type="ARBA" id="ARBA00023170"/>
    </source>
</evidence>
<dbReference type="PANTHER" id="PTHR48056">
    <property type="entry name" value="LRR RECEPTOR-LIKE SERINE/THREONINE-PROTEIN KINASE-RELATED"/>
    <property type="match status" value="1"/>
</dbReference>
<organism evidence="14 15">
    <name type="scientific">Paspalum notatum var. saurae</name>
    <dbReference type="NCBI Taxonomy" id="547442"/>
    <lineage>
        <taxon>Eukaryota</taxon>
        <taxon>Viridiplantae</taxon>
        <taxon>Streptophyta</taxon>
        <taxon>Embryophyta</taxon>
        <taxon>Tracheophyta</taxon>
        <taxon>Spermatophyta</taxon>
        <taxon>Magnoliopsida</taxon>
        <taxon>Liliopsida</taxon>
        <taxon>Poales</taxon>
        <taxon>Poaceae</taxon>
        <taxon>PACMAD clade</taxon>
        <taxon>Panicoideae</taxon>
        <taxon>Andropogonodae</taxon>
        <taxon>Paspaleae</taxon>
        <taxon>Paspalinae</taxon>
        <taxon>Paspalum</taxon>
    </lineage>
</organism>
<dbReference type="Gene3D" id="3.80.10.10">
    <property type="entry name" value="Ribonuclease Inhibitor"/>
    <property type="match status" value="4"/>
</dbReference>
<evidence type="ECO:0000256" key="8">
    <source>
        <dbReference type="ARBA" id="ARBA00023136"/>
    </source>
</evidence>
<dbReference type="Gene3D" id="3.30.200.20">
    <property type="entry name" value="Phosphorylase Kinase, domain 1"/>
    <property type="match status" value="1"/>
</dbReference>
<dbReference type="SMART" id="SM00220">
    <property type="entry name" value="S_TKc"/>
    <property type="match status" value="1"/>
</dbReference>
<evidence type="ECO:0000256" key="12">
    <source>
        <dbReference type="SAM" id="SignalP"/>
    </source>
</evidence>
<dbReference type="Pfam" id="PF07714">
    <property type="entry name" value="PK_Tyr_Ser-Thr"/>
    <property type="match status" value="1"/>
</dbReference>
<dbReference type="Pfam" id="PF00069">
    <property type="entry name" value="Pkinase"/>
    <property type="match status" value="1"/>
</dbReference>
<feature type="transmembrane region" description="Helical" evidence="11">
    <location>
        <begin position="651"/>
        <end position="671"/>
    </location>
</feature>
<dbReference type="SUPFAM" id="SSF56112">
    <property type="entry name" value="Protein kinase-like (PK-like)"/>
    <property type="match status" value="1"/>
</dbReference>
<dbReference type="PROSITE" id="PS50011">
    <property type="entry name" value="PROTEIN_KINASE_DOM"/>
    <property type="match status" value="1"/>
</dbReference>
<proteinExistence type="inferred from homology"/>
<dbReference type="FunFam" id="3.80.10.10:FF:000410">
    <property type="entry name" value="Leucine-rich repeat receptor-like protein kinase PXL1"/>
    <property type="match status" value="1"/>
</dbReference>
<dbReference type="Pfam" id="PF00560">
    <property type="entry name" value="LRR_1"/>
    <property type="match status" value="4"/>
</dbReference>
<dbReference type="GO" id="GO:0033612">
    <property type="term" value="F:receptor serine/threonine kinase binding"/>
    <property type="evidence" value="ECO:0007669"/>
    <property type="project" value="TreeGrafter"/>
</dbReference>
<dbReference type="InterPro" id="IPR003591">
    <property type="entry name" value="Leu-rich_rpt_typical-subtyp"/>
</dbReference>